<name>A0ABC8ZRI1_9POAL</name>
<dbReference type="EMBL" id="OZ075129">
    <property type="protein sequence ID" value="CAL4964605.1"/>
    <property type="molecule type" value="Genomic_DNA"/>
</dbReference>
<evidence type="ECO:0000313" key="3">
    <source>
        <dbReference type="Proteomes" id="UP001497457"/>
    </source>
</evidence>
<dbReference type="AlphaFoldDB" id="A0ABC8ZRI1"/>
<gene>
    <name evidence="2" type="ORF">URODEC1_LOCUS46783</name>
</gene>
<proteinExistence type="predicted"/>
<dbReference type="InterPro" id="IPR008974">
    <property type="entry name" value="TRAF-like"/>
</dbReference>
<dbReference type="Proteomes" id="UP001497457">
    <property type="component" value="Chromosome 19rd"/>
</dbReference>
<dbReference type="InterPro" id="IPR002083">
    <property type="entry name" value="MATH/TRAF_dom"/>
</dbReference>
<evidence type="ECO:0000259" key="1">
    <source>
        <dbReference type="PROSITE" id="PS50144"/>
    </source>
</evidence>
<dbReference type="PROSITE" id="PS50144">
    <property type="entry name" value="MATH"/>
    <property type="match status" value="1"/>
</dbReference>
<evidence type="ECO:0000313" key="2">
    <source>
        <dbReference type="EMBL" id="CAL4964605.1"/>
    </source>
</evidence>
<accession>A0ABC8ZRI1</accession>
<dbReference type="Gene3D" id="2.60.210.10">
    <property type="entry name" value="Apoptosis, Tumor Necrosis Factor Receptor Associated Protein 2, Chain A"/>
    <property type="match status" value="1"/>
</dbReference>
<dbReference type="SUPFAM" id="SSF49599">
    <property type="entry name" value="TRAF domain-like"/>
    <property type="match status" value="1"/>
</dbReference>
<protein>
    <recommendedName>
        <fullName evidence="1">MATH domain-containing protein</fullName>
    </recommendedName>
</protein>
<reference evidence="2 3" key="2">
    <citation type="submission" date="2024-10" db="EMBL/GenBank/DDBJ databases">
        <authorList>
            <person name="Ryan C."/>
        </authorList>
    </citation>
    <scope>NUCLEOTIDE SEQUENCE [LARGE SCALE GENOMIC DNA]</scope>
</reference>
<organism evidence="2 3">
    <name type="scientific">Urochloa decumbens</name>
    <dbReference type="NCBI Taxonomy" id="240449"/>
    <lineage>
        <taxon>Eukaryota</taxon>
        <taxon>Viridiplantae</taxon>
        <taxon>Streptophyta</taxon>
        <taxon>Embryophyta</taxon>
        <taxon>Tracheophyta</taxon>
        <taxon>Spermatophyta</taxon>
        <taxon>Magnoliopsida</taxon>
        <taxon>Liliopsida</taxon>
        <taxon>Poales</taxon>
        <taxon>Poaceae</taxon>
        <taxon>PACMAD clade</taxon>
        <taxon>Panicoideae</taxon>
        <taxon>Panicodae</taxon>
        <taxon>Paniceae</taxon>
        <taxon>Melinidinae</taxon>
        <taxon>Urochloa</taxon>
    </lineage>
</organism>
<dbReference type="CDD" id="cd00121">
    <property type="entry name" value="MATH"/>
    <property type="match status" value="1"/>
</dbReference>
<reference evidence="3" key="1">
    <citation type="submission" date="2024-06" db="EMBL/GenBank/DDBJ databases">
        <authorList>
            <person name="Ryan C."/>
        </authorList>
    </citation>
    <scope>NUCLEOTIDE SEQUENCE [LARGE SCALE GENOMIC DNA]</scope>
</reference>
<sequence>MSSSSSPSDPVAALGDAWRHAREALRFSSVRGREVTETHVLRIGGYSTVGSMLPRGRCVESDPFRAGGHRWKLEYYPNGFKDSTGGGCATALLRLQDNRLLGRAADATAGYRVDILDGGGNAVYGSSAQPVEFRVRGRSGIWVDIKEAKPDALRSLTGEDGSLSVRCDVTVQTLEKESRVKCLLRGWLLQ</sequence>
<feature type="domain" description="MATH" evidence="1">
    <location>
        <begin position="36"/>
        <end position="169"/>
    </location>
</feature>
<keyword evidence="3" id="KW-1185">Reference proteome</keyword>
<dbReference type="PANTHER" id="PTHR26379">
    <property type="entry name" value="BTB/POZ AND MATH DOMAIN-CONTAINING PROTEIN 1"/>
    <property type="match status" value="1"/>
</dbReference>
<dbReference type="InterPro" id="IPR045005">
    <property type="entry name" value="BPM1-6"/>
</dbReference>
<dbReference type="Pfam" id="PF22486">
    <property type="entry name" value="MATH_2"/>
    <property type="match status" value="1"/>
</dbReference>
<dbReference type="PANTHER" id="PTHR26379:SF187">
    <property type="entry name" value="OS07G0655300 PROTEIN"/>
    <property type="match status" value="1"/>
</dbReference>